<dbReference type="Pfam" id="PF00012">
    <property type="entry name" value="HSP70"/>
    <property type="match status" value="1"/>
</dbReference>
<keyword evidence="2" id="KW-0067">ATP-binding</keyword>
<dbReference type="AlphaFoldDB" id="A0A9N8HA08"/>
<dbReference type="Proteomes" id="UP001153069">
    <property type="component" value="Unassembled WGS sequence"/>
</dbReference>
<dbReference type="GO" id="GO:0005524">
    <property type="term" value="F:ATP binding"/>
    <property type="evidence" value="ECO:0007669"/>
    <property type="project" value="UniProtKB-KW"/>
</dbReference>
<dbReference type="Pfam" id="PF13181">
    <property type="entry name" value="TPR_8"/>
    <property type="match status" value="1"/>
</dbReference>
<reference evidence="5" key="1">
    <citation type="submission" date="2020-06" db="EMBL/GenBank/DDBJ databases">
        <authorList>
            <consortium name="Plant Systems Biology data submission"/>
        </authorList>
    </citation>
    <scope>NUCLEOTIDE SEQUENCE</scope>
    <source>
        <strain evidence="5">D6</strain>
    </source>
</reference>
<dbReference type="Gene3D" id="3.30.30.30">
    <property type="match status" value="1"/>
</dbReference>
<dbReference type="SUPFAM" id="SSF53067">
    <property type="entry name" value="Actin-like ATPase domain"/>
    <property type="match status" value="2"/>
</dbReference>
<dbReference type="InterPro" id="IPR011990">
    <property type="entry name" value="TPR-like_helical_dom_sf"/>
</dbReference>
<dbReference type="GO" id="GO:0005634">
    <property type="term" value="C:nucleus"/>
    <property type="evidence" value="ECO:0007669"/>
    <property type="project" value="TreeGrafter"/>
</dbReference>
<dbReference type="Gene3D" id="1.25.40.10">
    <property type="entry name" value="Tetratricopeptide repeat domain"/>
    <property type="match status" value="1"/>
</dbReference>
<evidence type="ECO:0000313" key="6">
    <source>
        <dbReference type="Proteomes" id="UP001153069"/>
    </source>
</evidence>
<name>A0A9N8HA08_9STRA</name>
<evidence type="ECO:0000256" key="4">
    <source>
        <dbReference type="SAM" id="MobiDB-lite"/>
    </source>
</evidence>
<feature type="region of interest" description="Disordered" evidence="4">
    <location>
        <begin position="507"/>
        <end position="544"/>
    </location>
</feature>
<dbReference type="PRINTS" id="PR00301">
    <property type="entry name" value="HEATSHOCK70"/>
</dbReference>
<feature type="repeat" description="TPR" evidence="3">
    <location>
        <begin position="597"/>
        <end position="630"/>
    </location>
</feature>
<dbReference type="OrthoDB" id="434160at2759"/>
<dbReference type="InterPro" id="IPR043129">
    <property type="entry name" value="ATPase_NBD"/>
</dbReference>
<keyword evidence="6" id="KW-1185">Reference proteome</keyword>
<accession>A0A9N8HA08</accession>
<protein>
    <submittedName>
        <fullName evidence="5">70 kDa protein</fullName>
    </submittedName>
</protein>
<organism evidence="5 6">
    <name type="scientific">Seminavis robusta</name>
    <dbReference type="NCBI Taxonomy" id="568900"/>
    <lineage>
        <taxon>Eukaryota</taxon>
        <taxon>Sar</taxon>
        <taxon>Stramenopiles</taxon>
        <taxon>Ochrophyta</taxon>
        <taxon>Bacillariophyta</taxon>
        <taxon>Bacillariophyceae</taxon>
        <taxon>Bacillariophycidae</taxon>
        <taxon>Naviculales</taxon>
        <taxon>Naviculaceae</taxon>
        <taxon>Seminavis</taxon>
    </lineage>
</organism>
<dbReference type="PANTHER" id="PTHR45639:SF28">
    <property type="entry name" value="HEAT SHOCK PROTEIN-LIKE PROTEIN"/>
    <property type="match status" value="1"/>
</dbReference>
<evidence type="ECO:0000256" key="3">
    <source>
        <dbReference type="PROSITE-ProRule" id="PRU00339"/>
    </source>
</evidence>
<dbReference type="Gene3D" id="3.30.420.40">
    <property type="match status" value="2"/>
</dbReference>
<comment type="caution">
    <text evidence="5">The sequence shown here is derived from an EMBL/GenBank/DDBJ whole genome shotgun (WGS) entry which is preliminary data.</text>
</comment>
<feature type="compositionally biased region" description="Basic and acidic residues" evidence="4">
    <location>
        <begin position="507"/>
        <end position="526"/>
    </location>
</feature>
<dbReference type="EMBL" id="CAICTM010000299">
    <property type="protein sequence ID" value="CAB9507293.1"/>
    <property type="molecule type" value="Genomic_DNA"/>
</dbReference>
<dbReference type="SMART" id="SM00028">
    <property type="entry name" value="TPR"/>
    <property type="match status" value="3"/>
</dbReference>
<dbReference type="GO" id="GO:0005829">
    <property type="term" value="C:cytosol"/>
    <property type="evidence" value="ECO:0007669"/>
    <property type="project" value="TreeGrafter"/>
</dbReference>
<proteinExistence type="predicted"/>
<sequence>MSNSNNNDDKKMKVTVGIDVGTESTKVVLGSSLSCEIVRSEAGLHTTPTAVSFSGKLRHMGETANQKGSNCIIHLNRLLSLKEKDDLLSNFYTFQTQQTDNDTTVVTVDYNGDSNTQFSASAVLAMLLGKIRLSVLGTLQRMQSDATDVQYMLSISPDNTTTSREQLLDAAFAAGLDARIVESPMAYASAYQRKFPQANKTVLMIDMGHAQTSVSVVQFGTKEEQAEDKSTKPSFQVLAAKSHSSLGAASVDVRLWHHFQSTMTQLKDVKPKSRAGQRLLAGTHKLKHLLSQLPEGSVTVENINDADITLSATRTLLSELCDPDAQALTELIQSTLADQTVDAVEVLGGGCRIPWVQAVIQTVVGNEQTLSRSLDDTSAALGAALLAEEESSNISVEQQPSAQVLERRQQLRQAEVTMATLDAEETAKADIRNHMEAQVLELRSAKHGKHGALLPNLDDYLNGLDDWLFSEECDNATREQMEAKRNEMETSTKEKCASYYAAIQKEQDAKEKEMEEEAKKAQLEKNGEEDEEDHDNRRLPKKRRMEIVMKNKEEANELFKDGNWRFAAARYTKALTHCAKFVDLAPDDVKEVTALKVTLNLNLALAYTKMDNVDQALRVCNEALSLDDTSAKAYYRRASVFYEKKRWDDAKKDITQAKKLAENDKAIQKLGERIELQLKKQKQKEKKMASKMFG</sequence>
<dbReference type="PANTHER" id="PTHR45639">
    <property type="entry name" value="HSC70CB, ISOFORM G-RELATED"/>
    <property type="match status" value="1"/>
</dbReference>
<gene>
    <name evidence="5" type="ORF">SEMRO_300_G111700.1</name>
</gene>
<dbReference type="InterPro" id="IPR013126">
    <property type="entry name" value="Hsp_70_fam"/>
</dbReference>
<dbReference type="InterPro" id="IPR019734">
    <property type="entry name" value="TPR_rpt"/>
</dbReference>
<dbReference type="PROSITE" id="PS50005">
    <property type="entry name" value="TPR"/>
    <property type="match status" value="1"/>
</dbReference>
<evidence type="ECO:0000313" key="5">
    <source>
        <dbReference type="EMBL" id="CAB9507293.1"/>
    </source>
</evidence>
<dbReference type="SUPFAM" id="SSF48452">
    <property type="entry name" value="TPR-like"/>
    <property type="match status" value="1"/>
</dbReference>
<evidence type="ECO:0000256" key="2">
    <source>
        <dbReference type="ARBA" id="ARBA00022840"/>
    </source>
</evidence>
<dbReference type="GO" id="GO:0140662">
    <property type="term" value="F:ATP-dependent protein folding chaperone"/>
    <property type="evidence" value="ECO:0007669"/>
    <property type="project" value="InterPro"/>
</dbReference>
<keyword evidence="1" id="KW-0547">Nucleotide-binding</keyword>
<dbReference type="Gene3D" id="3.90.640.10">
    <property type="entry name" value="Actin, Chain A, domain 4"/>
    <property type="match status" value="1"/>
</dbReference>
<keyword evidence="3" id="KW-0802">TPR repeat</keyword>
<evidence type="ECO:0000256" key="1">
    <source>
        <dbReference type="ARBA" id="ARBA00022741"/>
    </source>
</evidence>